<dbReference type="InterPro" id="IPR034593">
    <property type="entry name" value="DgoD-like"/>
</dbReference>
<organism evidence="3">
    <name type="scientific">marine sediment metagenome</name>
    <dbReference type="NCBI Taxonomy" id="412755"/>
    <lineage>
        <taxon>unclassified sequences</taxon>
        <taxon>metagenomes</taxon>
        <taxon>ecological metagenomes</taxon>
    </lineage>
</organism>
<dbReference type="NCBIfam" id="NF010624">
    <property type="entry name" value="PRK14017.1"/>
    <property type="match status" value="1"/>
</dbReference>
<sequence>MKITDVKTYHMRGVRRNWTFVKMETDQGLYGWGEGTLEGLEHTVEQAIHALANRCLIGQDPTNIERHWQVMYRHGFWRGGPVLGSAVAALDQALWDVTGKAYGVPVYKLLGGPVRDRVRVYTHANSPGEIKHSIEESGFTAFKCTAWYRSENVEERQIVPRFKEQIAAYRDLVGPDIDIMYDNHGLSRPSQAIAMMRAVEEYNLYFFEEPTQPDNLDNLARVRHAANVKTPIATGERLYHRWDYRYLLENQLADIIQPDISHCFGISELNRIAAAAETYYIRIAPHNPNGPICTAAAVQVCAAIPNFAILETIDSPPWHKKVQKEPLKFVNGYIELPTTPGLGVDLDEEVIKSRPYVAPPKRALHNYYSDGSPVEGVIGRRAPREDVK</sequence>
<dbReference type="EMBL" id="BARS01001958">
    <property type="protein sequence ID" value="GAF78918.1"/>
    <property type="molecule type" value="Genomic_DNA"/>
</dbReference>
<dbReference type="Pfam" id="PF13378">
    <property type="entry name" value="MR_MLE_C"/>
    <property type="match status" value="1"/>
</dbReference>
<dbReference type="SMART" id="SM00922">
    <property type="entry name" value="MR_MLE"/>
    <property type="match status" value="1"/>
</dbReference>
<reference evidence="3" key="1">
    <citation type="journal article" date="2014" name="Front. Microbiol.">
        <title>High frequency of phylogenetically diverse reductive dehalogenase-homologous genes in deep subseafloor sedimentary metagenomes.</title>
        <authorList>
            <person name="Kawai M."/>
            <person name="Futagami T."/>
            <person name="Toyoda A."/>
            <person name="Takaki Y."/>
            <person name="Nishi S."/>
            <person name="Hori S."/>
            <person name="Arai W."/>
            <person name="Tsubouchi T."/>
            <person name="Morono Y."/>
            <person name="Uchiyama I."/>
            <person name="Ito T."/>
            <person name="Fujiyama A."/>
            <person name="Inagaki F."/>
            <person name="Takami H."/>
        </authorList>
    </citation>
    <scope>NUCLEOTIDE SEQUENCE</scope>
    <source>
        <strain evidence="3">Expedition CK06-06</strain>
    </source>
</reference>
<comment type="caution">
    <text evidence="3">The sequence shown here is derived from an EMBL/GenBank/DDBJ whole genome shotgun (WGS) entry which is preliminary data.</text>
</comment>
<dbReference type="InterPro" id="IPR013341">
    <property type="entry name" value="Mandelate_racemase_N_dom"/>
</dbReference>
<dbReference type="Pfam" id="PF02746">
    <property type="entry name" value="MR_MLE_N"/>
    <property type="match status" value="1"/>
</dbReference>
<dbReference type="SFLD" id="SFLDS00001">
    <property type="entry name" value="Enolase"/>
    <property type="match status" value="1"/>
</dbReference>
<dbReference type="InterPro" id="IPR013342">
    <property type="entry name" value="Mandelate_racemase_C"/>
</dbReference>
<dbReference type="SUPFAM" id="SSF51604">
    <property type="entry name" value="Enolase C-terminal domain-like"/>
    <property type="match status" value="1"/>
</dbReference>
<protein>
    <recommendedName>
        <fullName evidence="2">Mandelate racemase/muconate lactonizing enzyme C-terminal domain-containing protein</fullName>
    </recommendedName>
</protein>
<dbReference type="AlphaFoldDB" id="X0SCZ1"/>
<keyword evidence="1" id="KW-0456">Lyase</keyword>
<proteinExistence type="predicted"/>
<name>X0SCZ1_9ZZZZ</name>
<feature type="domain" description="Mandelate racemase/muconate lactonizing enzyme C-terminal" evidence="2">
    <location>
        <begin position="127"/>
        <end position="229"/>
    </location>
</feature>
<dbReference type="InterPro" id="IPR036849">
    <property type="entry name" value="Enolase-like_C_sf"/>
</dbReference>
<evidence type="ECO:0000259" key="2">
    <source>
        <dbReference type="SMART" id="SM00922"/>
    </source>
</evidence>
<dbReference type="InterPro" id="IPR029017">
    <property type="entry name" value="Enolase-like_N"/>
</dbReference>
<evidence type="ECO:0000313" key="3">
    <source>
        <dbReference type="EMBL" id="GAF78918.1"/>
    </source>
</evidence>
<dbReference type="SUPFAM" id="SSF54826">
    <property type="entry name" value="Enolase N-terminal domain-like"/>
    <property type="match status" value="1"/>
</dbReference>
<dbReference type="SFLD" id="SFLDG00179">
    <property type="entry name" value="mandelate_racemase"/>
    <property type="match status" value="1"/>
</dbReference>
<evidence type="ECO:0000256" key="1">
    <source>
        <dbReference type="ARBA" id="ARBA00023239"/>
    </source>
</evidence>
<gene>
    <name evidence="3" type="ORF">S01H1_03621</name>
</gene>
<accession>X0SCZ1</accession>
<dbReference type="Gene3D" id="3.30.390.10">
    <property type="entry name" value="Enolase-like, N-terminal domain"/>
    <property type="match status" value="1"/>
</dbReference>
<dbReference type="PANTHER" id="PTHR48080">
    <property type="entry name" value="D-GALACTONATE DEHYDRATASE-RELATED"/>
    <property type="match status" value="1"/>
</dbReference>
<dbReference type="Gene3D" id="3.20.20.120">
    <property type="entry name" value="Enolase-like C-terminal domain"/>
    <property type="match status" value="1"/>
</dbReference>
<dbReference type="GO" id="GO:0016829">
    <property type="term" value="F:lyase activity"/>
    <property type="evidence" value="ECO:0007669"/>
    <property type="project" value="UniProtKB-KW"/>
</dbReference>
<dbReference type="PANTHER" id="PTHR48080:SF2">
    <property type="entry name" value="D-GALACTONATE DEHYDRATASE"/>
    <property type="match status" value="1"/>
</dbReference>
<dbReference type="InterPro" id="IPR029065">
    <property type="entry name" value="Enolase_C-like"/>
</dbReference>